<dbReference type="Proteomes" id="UP000053477">
    <property type="component" value="Unassembled WGS sequence"/>
</dbReference>
<evidence type="ECO:0000313" key="3">
    <source>
        <dbReference type="Proteomes" id="UP000053477"/>
    </source>
</evidence>
<protein>
    <submittedName>
        <fullName evidence="2">Uncharacterized protein</fullName>
    </submittedName>
</protein>
<dbReference type="EMBL" id="KQ085882">
    <property type="protein sequence ID" value="KLO20511.1"/>
    <property type="molecule type" value="Genomic_DNA"/>
</dbReference>
<feature type="region of interest" description="Disordered" evidence="1">
    <location>
        <begin position="487"/>
        <end position="535"/>
    </location>
</feature>
<sequence>MAIKFIPPLNWTTRVPGGVPRAGSSHENLSDGEGVRVRFTATMAEKDYAEVQRTGMRLELWTNAPAGRDEWQAIPFEEDAQGQEEGFEIEGDVLDLGAESVEEGNVGTDLPSPSSPSPPASACPTISTEPYPRAHVFRVTLTLPPTPHQKYAFTYRIVKPAGIRWVGTDKTNGVVHVVPHDGCVLEQGEWKWLHSDGAGNEPTWLRSYAIAEGARGDFVVANIDFREKTWVGWGIGRDGRSVHNFKLPPTEDVPPSRFLYLIPTSTDQDSVYMPSPIALRSVSWKSPISIKKTGAIVLHAQDDSRSVVERRVHDVDSAAAFRRLRSEVISSSPAPQIIAASKAEKNNAIAFALNNDGDGATTIYAQSLKEAEAPRISLSLFALQAVAPEASSSVALFNSRSKDCVFVDQDASTPITIVARQEHSDFVAIPAYDINDDPRMKWQIGLSEVTSVPELITVKTLNPLPTPPASPRAKPRQNVSFVLPLEEESKHHDAPEPIPPTTNGIVSAKESRPNDSNNGDADPPLPSPSPDAPGATSLALLTKAQRKIVHRAQVTLGDGRLFSTFSLLALIRPCVVSLAVDNGFVLCAMEEAY</sequence>
<dbReference type="InParanoid" id="A0A0H2STR9"/>
<evidence type="ECO:0000313" key="2">
    <source>
        <dbReference type="EMBL" id="KLO20511.1"/>
    </source>
</evidence>
<name>A0A0H2STR9_9AGAM</name>
<gene>
    <name evidence="2" type="ORF">SCHPADRAFT_10205</name>
</gene>
<reference evidence="2 3" key="1">
    <citation type="submission" date="2015-04" db="EMBL/GenBank/DDBJ databases">
        <title>Complete genome sequence of Schizopora paradoxa KUC8140, a cosmopolitan wood degrader in East Asia.</title>
        <authorList>
            <consortium name="DOE Joint Genome Institute"/>
            <person name="Min B."/>
            <person name="Park H."/>
            <person name="Jang Y."/>
            <person name="Kim J.-J."/>
            <person name="Kim K.H."/>
            <person name="Pangilinan J."/>
            <person name="Lipzen A."/>
            <person name="Riley R."/>
            <person name="Grigoriev I.V."/>
            <person name="Spatafora J.W."/>
            <person name="Choi I.-G."/>
        </authorList>
    </citation>
    <scope>NUCLEOTIDE SEQUENCE [LARGE SCALE GENOMIC DNA]</scope>
    <source>
        <strain evidence="2 3">KUC8140</strain>
    </source>
</reference>
<keyword evidence="3" id="KW-1185">Reference proteome</keyword>
<proteinExistence type="predicted"/>
<organism evidence="2 3">
    <name type="scientific">Schizopora paradoxa</name>
    <dbReference type="NCBI Taxonomy" id="27342"/>
    <lineage>
        <taxon>Eukaryota</taxon>
        <taxon>Fungi</taxon>
        <taxon>Dikarya</taxon>
        <taxon>Basidiomycota</taxon>
        <taxon>Agaricomycotina</taxon>
        <taxon>Agaricomycetes</taxon>
        <taxon>Hymenochaetales</taxon>
        <taxon>Schizoporaceae</taxon>
        <taxon>Schizopora</taxon>
    </lineage>
</organism>
<dbReference type="OrthoDB" id="3178019at2759"/>
<evidence type="ECO:0000256" key="1">
    <source>
        <dbReference type="SAM" id="MobiDB-lite"/>
    </source>
</evidence>
<accession>A0A0H2STR9</accession>
<dbReference type="AlphaFoldDB" id="A0A0H2STR9"/>
<feature type="region of interest" description="Disordered" evidence="1">
    <location>
        <begin position="102"/>
        <end position="127"/>
    </location>
</feature>